<comment type="caution">
    <text evidence="4">The sequence shown here is derived from an EMBL/GenBank/DDBJ whole genome shotgun (WGS) entry which is preliminary data.</text>
</comment>
<evidence type="ECO:0000313" key="5">
    <source>
        <dbReference type="Proteomes" id="UP000612055"/>
    </source>
</evidence>
<evidence type="ECO:0000256" key="2">
    <source>
        <dbReference type="SAM" id="SignalP"/>
    </source>
</evidence>
<evidence type="ECO:0000313" key="4">
    <source>
        <dbReference type="EMBL" id="KAG2499451.1"/>
    </source>
</evidence>
<dbReference type="Proteomes" id="UP000612055">
    <property type="component" value="Unassembled WGS sequence"/>
</dbReference>
<sequence length="495" mass="52541">MAPRLGFFVASALALCALATGAAPPPSPPSPPHAAVLGGRLILKDSHKGPGAVRWSLLKADGEAIRLPGRPTTETGEALDAGARISLSCRFVPGSRYACAAVSNVRVTKLAAPLVAAGVTLRTLTIVTSLSGSCTRAGASVAAVQTALLGPDGFAAFFRNCSYGNMLIDTKRSKAPILACNEDALATVATRAARAKLGKGALDEYTHLSFVLPRGMLGACGWLGFAELPGSRTWFSADTEKKTGWKGIFSKGTYMQELLHNFGLYHGWANGIEYNDLTTSMGSADVCPSAPELSRLGWARPVAELAAASLPAGEVREFSLPPTYLSDVNHLRIQTDWLGDDYNKNVFVALRVARGGDVELGPKFDRKVSVHEIGRRIDNSFRAQGDPRVSVIGAIGEGQYTVFQDYSLVVRTEHLNPDATLATVGLCRYAASPAECAPLLRGAATPEAPPEAMEPPLYPPIGDYAPPPVDMPPFGDYAPPPYDEPPVDYWPPPPY</sequence>
<evidence type="ECO:0000256" key="1">
    <source>
        <dbReference type="SAM" id="MobiDB-lite"/>
    </source>
</evidence>
<name>A0A836C3T8_9CHLO</name>
<protein>
    <recommendedName>
        <fullName evidence="3">Peptidase M11 gametolysin domain-containing protein</fullName>
    </recommendedName>
</protein>
<feature type="chain" id="PRO_5032997564" description="Peptidase M11 gametolysin domain-containing protein" evidence="2">
    <location>
        <begin position="22"/>
        <end position="495"/>
    </location>
</feature>
<gene>
    <name evidence="4" type="ORF">HYH03_002398</name>
</gene>
<keyword evidence="2" id="KW-0732">Signal</keyword>
<feature type="signal peptide" evidence="2">
    <location>
        <begin position="1"/>
        <end position="21"/>
    </location>
</feature>
<evidence type="ECO:0000259" key="3">
    <source>
        <dbReference type="Pfam" id="PF05548"/>
    </source>
</evidence>
<proteinExistence type="predicted"/>
<feature type="compositionally biased region" description="Pro residues" evidence="1">
    <location>
        <begin position="478"/>
        <end position="495"/>
    </location>
</feature>
<dbReference type="EMBL" id="JAEHOE010000006">
    <property type="protein sequence ID" value="KAG2499451.1"/>
    <property type="molecule type" value="Genomic_DNA"/>
</dbReference>
<dbReference type="AlphaFoldDB" id="A0A836C3T8"/>
<keyword evidence="5" id="KW-1185">Reference proteome</keyword>
<dbReference type="OrthoDB" id="536811at2759"/>
<reference evidence="4" key="1">
    <citation type="journal article" date="2020" name="bioRxiv">
        <title>Comparative genomics of Chlamydomonas.</title>
        <authorList>
            <person name="Craig R.J."/>
            <person name="Hasan A.R."/>
            <person name="Ness R.W."/>
            <person name="Keightley P.D."/>
        </authorList>
    </citation>
    <scope>NUCLEOTIDE SEQUENCE</scope>
    <source>
        <strain evidence="4">CCAP 11/70</strain>
    </source>
</reference>
<feature type="domain" description="Peptidase M11 gametolysin" evidence="3">
    <location>
        <begin position="123"/>
        <end position="395"/>
    </location>
</feature>
<dbReference type="Pfam" id="PF05548">
    <property type="entry name" value="Peptidase_M11"/>
    <property type="match status" value="1"/>
</dbReference>
<dbReference type="InterPro" id="IPR008752">
    <property type="entry name" value="Peptidase_M11"/>
</dbReference>
<feature type="region of interest" description="Disordered" evidence="1">
    <location>
        <begin position="444"/>
        <end position="495"/>
    </location>
</feature>
<feature type="compositionally biased region" description="Pro residues" evidence="1">
    <location>
        <begin position="447"/>
        <end position="471"/>
    </location>
</feature>
<accession>A0A836C3T8</accession>
<organism evidence="4 5">
    <name type="scientific">Edaphochlamys debaryana</name>
    <dbReference type="NCBI Taxonomy" id="47281"/>
    <lineage>
        <taxon>Eukaryota</taxon>
        <taxon>Viridiplantae</taxon>
        <taxon>Chlorophyta</taxon>
        <taxon>core chlorophytes</taxon>
        <taxon>Chlorophyceae</taxon>
        <taxon>CS clade</taxon>
        <taxon>Chlamydomonadales</taxon>
        <taxon>Chlamydomonadales incertae sedis</taxon>
        <taxon>Edaphochlamys</taxon>
    </lineage>
</organism>